<organism evidence="3 4">
    <name type="scientific">Popillia japonica</name>
    <name type="common">Japanese beetle</name>
    <dbReference type="NCBI Taxonomy" id="7064"/>
    <lineage>
        <taxon>Eukaryota</taxon>
        <taxon>Metazoa</taxon>
        <taxon>Ecdysozoa</taxon>
        <taxon>Arthropoda</taxon>
        <taxon>Hexapoda</taxon>
        <taxon>Insecta</taxon>
        <taxon>Pterygota</taxon>
        <taxon>Neoptera</taxon>
        <taxon>Endopterygota</taxon>
        <taxon>Coleoptera</taxon>
        <taxon>Polyphaga</taxon>
        <taxon>Scarabaeiformia</taxon>
        <taxon>Scarabaeidae</taxon>
        <taxon>Rutelinae</taxon>
        <taxon>Popillia</taxon>
    </lineage>
</organism>
<proteinExistence type="predicted"/>
<dbReference type="AlphaFoldDB" id="A0AAW1HV38"/>
<dbReference type="InterPro" id="IPR003305">
    <property type="entry name" value="CenC_carb-bd"/>
</dbReference>
<dbReference type="Proteomes" id="UP001458880">
    <property type="component" value="Unassembled WGS sequence"/>
</dbReference>
<dbReference type="GO" id="GO:0016798">
    <property type="term" value="F:hydrolase activity, acting on glycosyl bonds"/>
    <property type="evidence" value="ECO:0007669"/>
    <property type="project" value="InterPro"/>
</dbReference>
<comment type="caution">
    <text evidence="3">The sequence shown here is derived from an EMBL/GenBank/DDBJ whole genome shotgun (WGS) entry which is preliminary data.</text>
</comment>
<keyword evidence="4" id="KW-1185">Reference proteome</keyword>
<dbReference type="Pfam" id="PF02018">
    <property type="entry name" value="CBM_4_9"/>
    <property type="match status" value="1"/>
</dbReference>
<accession>A0AAW1HV38</accession>
<sequence>MNKTGTGGDLGIRQSNIPLPIGCEYTLSCYARASIAGTIAKLQVGETGYAWVTKEVTLTTEWVKYSYTFKTLYPTTSFIFGLATSRTGPAEFCGMKLEAGNKATDWSLSPWDVTSRLTKLEAAVKLEAGNKATDWSLSPWDVTSRLTKLEAAVIALGGTI</sequence>
<feature type="domain" description="CBM-cenC" evidence="2">
    <location>
        <begin position="7"/>
        <end position="72"/>
    </location>
</feature>
<reference evidence="3 4" key="1">
    <citation type="journal article" date="2024" name="BMC Genomics">
        <title>De novo assembly and annotation of Popillia japonica's genome with initial clues to its potential as an invasive pest.</title>
        <authorList>
            <person name="Cucini C."/>
            <person name="Boschi S."/>
            <person name="Funari R."/>
            <person name="Cardaioli E."/>
            <person name="Iannotti N."/>
            <person name="Marturano G."/>
            <person name="Paoli F."/>
            <person name="Bruttini M."/>
            <person name="Carapelli A."/>
            <person name="Frati F."/>
            <person name="Nardi F."/>
        </authorList>
    </citation>
    <scope>NUCLEOTIDE SEQUENCE [LARGE SCALE GENOMIC DNA]</scope>
    <source>
        <strain evidence="3">DMR45628</strain>
    </source>
</reference>
<evidence type="ECO:0000313" key="3">
    <source>
        <dbReference type="EMBL" id="KAK9680581.1"/>
    </source>
</evidence>
<dbReference type="EMBL" id="JASPKY010000881">
    <property type="protein sequence ID" value="KAK9680581.1"/>
    <property type="molecule type" value="Genomic_DNA"/>
</dbReference>
<protein>
    <submittedName>
        <fullName evidence="3">Carbohydrate binding domain</fullName>
    </submittedName>
</protein>
<keyword evidence="1" id="KW-0378">Hydrolase</keyword>
<evidence type="ECO:0000313" key="4">
    <source>
        <dbReference type="Proteomes" id="UP001458880"/>
    </source>
</evidence>
<gene>
    <name evidence="3" type="ORF">QE152_g38956</name>
</gene>
<evidence type="ECO:0000256" key="1">
    <source>
        <dbReference type="ARBA" id="ARBA00022801"/>
    </source>
</evidence>
<name>A0AAW1HV38_POPJA</name>
<dbReference type="SUPFAM" id="SSF49785">
    <property type="entry name" value="Galactose-binding domain-like"/>
    <property type="match status" value="1"/>
</dbReference>
<dbReference type="InterPro" id="IPR008979">
    <property type="entry name" value="Galactose-bd-like_sf"/>
</dbReference>
<dbReference type="Gene3D" id="2.60.120.260">
    <property type="entry name" value="Galactose-binding domain-like"/>
    <property type="match status" value="1"/>
</dbReference>
<evidence type="ECO:0000259" key="2">
    <source>
        <dbReference type="Pfam" id="PF02018"/>
    </source>
</evidence>